<protein>
    <recommendedName>
        <fullName evidence="1">Luciferase domain-containing protein</fullName>
    </recommendedName>
</protein>
<dbReference type="RefSeq" id="WP_252811425.1">
    <property type="nucleotide sequence ID" value="NZ_BAAABM010000025.1"/>
</dbReference>
<accession>A0ABN0WLA8</accession>
<evidence type="ECO:0000313" key="2">
    <source>
        <dbReference type="EMBL" id="GAA0340898.1"/>
    </source>
</evidence>
<proteinExistence type="predicted"/>
<evidence type="ECO:0000313" key="3">
    <source>
        <dbReference type="Proteomes" id="UP001501822"/>
    </source>
</evidence>
<dbReference type="InterPro" id="IPR040841">
    <property type="entry name" value="Luciferase_dom"/>
</dbReference>
<keyword evidence="3" id="KW-1185">Reference proteome</keyword>
<organism evidence="2 3">
    <name type="scientific">Actinoallomurus spadix</name>
    <dbReference type="NCBI Taxonomy" id="79912"/>
    <lineage>
        <taxon>Bacteria</taxon>
        <taxon>Bacillati</taxon>
        <taxon>Actinomycetota</taxon>
        <taxon>Actinomycetes</taxon>
        <taxon>Streptosporangiales</taxon>
        <taxon>Thermomonosporaceae</taxon>
        <taxon>Actinoallomurus</taxon>
    </lineage>
</organism>
<dbReference type="Proteomes" id="UP001501822">
    <property type="component" value="Unassembled WGS sequence"/>
</dbReference>
<evidence type="ECO:0000259" key="1">
    <source>
        <dbReference type="Pfam" id="PF17648"/>
    </source>
</evidence>
<reference evidence="2 3" key="1">
    <citation type="journal article" date="2019" name="Int. J. Syst. Evol. Microbiol.">
        <title>The Global Catalogue of Microorganisms (GCM) 10K type strain sequencing project: providing services to taxonomists for standard genome sequencing and annotation.</title>
        <authorList>
            <consortium name="The Broad Institute Genomics Platform"/>
            <consortium name="The Broad Institute Genome Sequencing Center for Infectious Disease"/>
            <person name="Wu L."/>
            <person name="Ma J."/>
        </authorList>
    </citation>
    <scope>NUCLEOTIDE SEQUENCE [LARGE SCALE GENOMIC DNA]</scope>
    <source>
        <strain evidence="2 3">JCM 3146</strain>
    </source>
</reference>
<dbReference type="EMBL" id="BAAABM010000025">
    <property type="protein sequence ID" value="GAA0340898.1"/>
    <property type="molecule type" value="Genomic_DNA"/>
</dbReference>
<comment type="caution">
    <text evidence="2">The sequence shown here is derived from an EMBL/GenBank/DDBJ whole genome shotgun (WGS) entry which is preliminary data.</text>
</comment>
<gene>
    <name evidence="2" type="ORF">GCM10010151_33140</name>
</gene>
<sequence>MSPGHRTISYADLVIDRFRDWPLTECRADCPPGRALALRGLQIVHLHREDVAEVLLTQEVIRRLGTALTASGRVDLPAVTGWVRVHLDTVGDLFLLQSLVSLAIQANDPGAGPLRRTITTCPTYVAERAPRPSWRRHRTVTRRGWANTLA</sequence>
<feature type="domain" description="Luciferase" evidence="1">
    <location>
        <begin position="41"/>
        <end position="103"/>
    </location>
</feature>
<name>A0ABN0WLA8_9ACTN</name>
<dbReference type="Pfam" id="PF17648">
    <property type="entry name" value="Luciferase"/>
    <property type="match status" value="1"/>
</dbReference>